<proteinExistence type="predicted"/>
<organism evidence="1 2">
    <name type="scientific">Trifolium pratense</name>
    <name type="common">Red clover</name>
    <dbReference type="NCBI Taxonomy" id="57577"/>
    <lineage>
        <taxon>Eukaryota</taxon>
        <taxon>Viridiplantae</taxon>
        <taxon>Streptophyta</taxon>
        <taxon>Embryophyta</taxon>
        <taxon>Tracheophyta</taxon>
        <taxon>Spermatophyta</taxon>
        <taxon>Magnoliopsida</taxon>
        <taxon>eudicotyledons</taxon>
        <taxon>Gunneridae</taxon>
        <taxon>Pentapetalae</taxon>
        <taxon>rosids</taxon>
        <taxon>fabids</taxon>
        <taxon>Fabales</taxon>
        <taxon>Fabaceae</taxon>
        <taxon>Papilionoideae</taxon>
        <taxon>50 kb inversion clade</taxon>
        <taxon>NPAAA clade</taxon>
        <taxon>Hologalegina</taxon>
        <taxon>IRL clade</taxon>
        <taxon>Trifolieae</taxon>
        <taxon>Trifolium</taxon>
    </lineage>
</organism>
<dbReference type="AlphaFoldDB" id="A0A2K3KA04"/>
<dbReference type="EMBL" id="ASHM01152713">
    <property type="protein sequence ID" value="PNX63130.1"/>
    <property type="molecule type" value="Genomic_DNA"/>
</dbReference>
<reference evidence="1 2" key="2">
    <citation type="journal article" date="2017" name="Front. Plant Sci.">
        <title>Gene Classification and Mining of Molecular Markers Useful in Red Clover (Trifolium pratense) Breeding.</title>
        <authorList>
            <person name="Istvanek J."/>
            <person name="Dluhosova J."/>
            <person name="Dluhos P."/>
            <person name="Patkova L."/>
            <person name="Nedelnik J."/>
            <person name="Repkova J."/>
        </authorList>
    </citation>
    <scope>NUCLEOTIDE SEQUENCE [LARGE SCALE GENOMIC DNA]</scope>
    <source>
        <strain evidence="2">cv. Tatra</strain>
        <tissue evidence="1">Young leaves</tissue>
    </source>
</reference>
<gene>
    <name evidence="1" type="ORF">L195_g061474</name>
</gene>
<dbReference type="Proteomes" id="UP000236291">
    <property type="component" value="Unassembled WGS sequence"/>
</dbReference>
<accession>A0A2K3KA04</accession>
<sequence>MLVVLLKVLATALDVELMGVIPTIELAYDKHWNQLWIECDSRLVTLAPKSLIALSHGS</sequence>
<evidence type="ECO:0000313" key="2">
    <source>
        <dbReference type="Proteomes" id="UP000236291"/>
    </source>
</evidence>
<protein>
    <submittedName>
        <fullName evidence="1">Uncharacterized protein</fullName>
    </submittedName>
</protein>
<comment type="caution">
    <text evidence="1">The sequence shown here is derived from an EMBL/GenBank/DDBJ whole genome shotgun (WGS) entry which is preliminary data.</text>
</comment>
<evidence type="ECO:0000313" key="1">
    <source>
        <dbReference type="EMBL" id="PNX63130.1"/>
    </source>
</evidence>
<name>A0A2K3KA04_TRIPR</name>
<reference evidence="1 2" key="1">
    <citation type="journal article" date="2014" name="Am. J. Bot.">
        <title>Genome assembly and annotation for red clover (Trifolium pratense; Fabaceae).</title>
        <authorList>
            <person name="Istvanek J."/>
            <person name="Jaros M."/>
            <person name="Krenek A."/>
            <person name="Repkova J."/>
        </authorList>
    </citation>
    <scope>NUCLEOTIDE SEQUENCE [LARGE SCALE GENOMIC DNA]</scope>
    <source>
        <strain evidence="2">cv. Tatra</strain>
        <tissue evidence="1">Young leaves</tissue>
    </source>
</reference>